<reference evidence="9" key="2">
    <citation type="submission" date="2023-04" db="EMBL/GenBank/DDBJ databases">
        <title>Molecular characterization of the Integrative and Conjugative elements harboring multidrug-resistance gene from Glaesserella (Haemophilus) parasuis.</title>
        <authorList>
            <person name="Che Y."/>
            <person name="Zhou L."/>
        </authorList>
    </citation>
    <scope>NUCLEOTIDE SEQUENCE</scope>
    <source>
        <strain evidence="9">Z44</strain>
    </source>
</reference>
<name>A0A084EY29_GLAPU</name>
<comment type="function">
    <text evidence="6">HflC and HflK could regulate a protease.</text>
</comment>
<dbReference type="Pfam" id="PF01145">
    <property type="entry name" value="Band_7"/>
    <property type="match status" value="1"/>
</dbReference>
<dbReference type="GO" id="GO:0016020">
    <property type="term" value="C:membrane"/>
    <property type="evidence" value="ECO:0007669"/>
    <property type="project" value="UniProtKB-SubCell"/>
</dbReference>
<dbReference type="EMBL" id="CP121769">
    <property type="protein sequence ID" value="WGE09639.1"/>
    <property type="molecule type" value="Genomic_DNA"/>
</dbReference>
<evidence type="ECO:0000256" key="3">
    <source>
        <dbReference type="ARBA" id="ARBA00022692"/>
    </source>
</evidence>
<keyword evidence="8" id="KW-0378">Hydrolase</keyword>
<dbReference type="SMART" id="SM00244">
    <property type="entry name" value="PHB"/>
    <property type="match status" value="1"/>
</dbReference>
<dbReference type="Gene3D" id="3.30.479.30">
    <property type="entry name" value="Band 7 domain"/>
    <property type="match status" value="1"/>
</dbReference>
<reference evidence="8" key="1">
    <citation type="submission" date="2021-03" db="EMBL/GenBank/DDBJ databases">
        <title>Characterization of a novel Integrative Conjugative Element in Glaesserella parasuis.</title>
        <authorList>
            <person name="Hu G."/>
            <person name="Sun H."/>
        </authorList>
    </citation>
    <scope>NUCLEOTIDE SEQUENCE</scope>
    <source>
        <strain evidence="8">GHP1807</strain>
    </source>
</reference>
<dbReference type="InterPro" id="IPR001107">
    <property type="entry name" value="Band_7"/>
</dbReference>
<accession>A0A084EY29</accession>
<dbReference type="OrthoDB" id="9812991at2"/>
<keyword evidence="3" id="KW-0812">Transmembrane</keyword>
<dbReference type="EMBL" id="CP071491">
    <property type="protein sequence ID" value="QSX17528.1"/>
    <property type="molecule type" value="Genomic_DNA"/>
</dbReference>
<keyword evidence="4" id="KW-1133">Transmembrane helix</keyword>
<dbReference type="Proteomes" id="UP001222296">
    <property type="component" value="Chromosome"/>
</dbReference>
<comment type="subcellular location">
    <subcellularLocation>
        <location evidence="1">Membrane</location>
        <topology evidence="1">Single-pass membrane protein</topology>
    </subcellularLocation>
</comment>
<dbReference type="RefSeq" id="WP_021111697.1">
    <property type="nucleotide sequence ID" value="NZ_CBCRUP010000003.1"/>
</dbReference>
<evidence type="ECO:0000256" key="5">
    <source>
        <dbReference type="ARBA" id="ARBA00023136"/>
    </source>
</evidence>
<comment type="similarity">
    <text evidence="2 6">Belongs to the band 7/mec-2 family. HflC subfamily.</text>
</comment>
<evidence type="ECO:0000256" key="6">
    <source>
        <dbReference type="PIRNR" id="PIRNR005651"/>
    </source>
</evidence>
<dbReference type="CDD" id="cd03405">
    <property type="entry name" value="SPFH_HflC"/>
    <property type="match status" value="1"/>
</dbReference>
<dbReference type="GO" id="GO:0008233">
    <property type="term" value="F:peptidase activity"/>
    <property type="evidence" value="ECO:0007669"/>
    <property type="project" value="UniProtKB-KW"/>
</dbReference>
<protein>
    <recommendedName>
        <fullName evidence="6">Protein HflC</fullName>
    </recommendedName>
</protein>
<dbReference type="PANTHER" id="PTHR42911:SF1">
    <property type="entry name" value="MODULATOR OF FTSH PROTEASE HFLC"/>
    <property type="match status" value="1"/>
</dbReference>
<dbReference type="InterPro" id="IPR036013">
    <property type="entry name" value="Band_7/SPFH_dom_sf"/>
</dbReference>
<evidence type="ECO:0000259" key="7">
    <source>
        <dbReference type="SMART" id="SM00244"/>
    </source>
</evidence>
<dbReference type="PANTHER" id="PTHR42911">
    <property type="entry name" value="MODULATOR OF FTSH PROTEASE HFLC"/>
    <property type="match status" value="1"/>
</dbReference>
<feature type="domain" description="Band 7" evidence="7">
    <location>
        <begin position="18"/>
        <end position="190"/>
    </location>
</feature>
<evidence type="ECO:0000256" key="1">
    <source>
        <dbReference type="ARBA" id="ARBA00004167"/>
    </source>
</evidence>
<dbReference type="GO" id="GO:0006508">
    <property type="term" value="P:proteolysis"/>
    <property type="evidence" value="ECO:0007669"/>
    <property type="project" value="UniProtKB-KW"/>
</dbReference>
<organism evidence="8 10">
    <name type="scientific">Glaesserella parasuis</name>
    <name type="common">Haemophilus parasuis</name>
    <dbReference type="NCBI Taxonomy" id="738"/>
    <lineage>
        <taxon>Bacteria</taxon>
        <taxon>Pseudomonadati</taxon>
        <taxon>Pseudomonadota</taxon>
        <taxon>Gammaproteobacteria</taxon>
        <taxon>Pasteurellales</taxon>
        <taxon>Pasteurellaceae</taxon>
        <taxon>Glaesserella</taxon>
    </lineage>
</organism>
<evidence type="ECO:0000313" key="8">
    <source>
        <dbReference type="EMBL" id="QSX17528.1"/>
    </source>
</evidence>
<dbReference type="PIRSF" id="PIRSF005651">
    <property type="entry name" value="HflC"/>
    <property type="match status" value="1"/>
</dbReference>
<proteinExistence type="inferred from homology"/>
<dbReference type="Proteomes" id="UP000662736">
    <property type="component" value="Chromosome"/>
</dbReference>
<evidence type="ECO:0000256" key="4">
    <source>
        <dbReference type="ARBA" id="ARBA00022989"/>
    </source>
</evidence>
<gene>
    <name evidence="8" type="primary">hflC</name>
    <name evidence="8" type="ORF">J1G54_03025</name>
    <name evidence="9" type="ORF">QBL01_10380</name>
</gene>
<keyword evidence="5" id="KW-0472">Membrane</keyword>
<evidence type="ECO:0000313" key="9">
    <source>
        <dbReference type="EMBL" id="WGE09639.1"/>
    </source>
</evidence>
<dbReference type="AlphaFoldDB" id="A0A084EY29"/>
<evidence type="ECO:0000256" key="2">
    <source>
        <dbReference type="ARBA" id="ARBA00007862"/>
    </source>
</evidence>
<dbReference type="NCBIfam" id="TIGR01932">
    <property type="entry name" value="hflC"/>
    <property type="match status" value="2"/>
</dbReference>
<dbReference type="SUPFAM" id="SSF117892">
    <property type="entry name" value="Band 7/SPFH domain"/>
    <property type="match status" value="1"/>
</dbReference>
<dbReference type="InterPro" id="IPR010200">
    <property type="entry name" value="HflC"/>
</dbReference>
<keyword evidence="8" id="KW-0645">Protease</keyword>
<sequence length="295" mass="33222">MRKLLLPVLAVVTFILFQSVIVVKEGQRGIMLRFNKVHRDADNKVIVYKPGLHFKVPVIDQLKTLDARIQTLDGQEDRFVTVEKKDLLVDSYVKWKISDFGQFYTSTGGDTQKASTLLQRKVNDRLRSEIGSRTIKDIVSGSRGELMAGAQKALNDGEDGAERLGIEVVDVRVKQINLPNEVSASIYQRMQAERAAVAREHRSQGEEKAEFIRADVDKKVVLILANANKTAEELKGQGDAEAAKIYAEAFKQEPEFYSFVRSLKAYEESFAAGSNNMMLLKPDSEFFRFMKAPTK</sequence>
<evidence type="ECO:0000313" key="10">
    <source>
        <dbReference type="Proteomes" id="UP000662736"/>
    </source>
</evidence>